<proteinExistence type="predicted"/>
<feature type="region of interest" description="Disordered" evidence="1">
    <location>
        <begin position="164"/>
        <end position="691"/>
    </location>
</feature>
<evidence type="ECO:0000256" key="1">
    <source>
        <dbReference type="SAM" id="MobiDB-lite"/>
    </source>
</evidence>
<dbReference type="EMBL" id="NHYE01004292">
    <property type="protein sequence ID" value="PPQ85478.1"/>
    <property type="molecule type" value="Genomic_DNA"/>
</dbReference>
<sequence>MPKRPNSPDVIEVGRYYTVHHPYPITKNFQLEEDSKECARWIAACVGSQHLLTIYYKPKASLPALLVMFARNMILLNISKAFTRHGDILGEHRWREILKDPKEEDMAHSSKVFHSFYTTERKTQKDGWKAVPVKDSWFYGWDAKSEDYKFVDPYPEPHWCAVPSEDKTNKPLCRPLPHEQKAPPPREPAPVVGSSKWVEKQSGGPPAAAASSSAPGAGKPSLSVATGSSTQGQPSKKPTPPVMSPQSSGSGNASSGSASAASTAPKPKGAWGKPVPLKQFNAPEQKSGKSTWGSVPPAVLSGAKSPLKEEAPKGPINAWTKPLKVPTPERAPPIVAPVPVKAAPTPSPVSNSPWSQNSALTPASPSWATSASLTSPASASPHEPLPQVSDESTSDMKRKSDPKWSNNGPSGSKAAKKRDGNGDSRSGGGAWGAARDKPPHQHEVSLVGKAGDDGQVDLETEVLHPWEAALGDWGPPPPPAGGKQGGKGGYGGARNGSQQGGGGQRPSRGPGQGYDRDRGDANGRGGNSKWGDKGKGKSGPGGGGGGQGRQNDSYGNRDKGKGYQKKPANSWESKGSTSTDNTLESNTYDTNWTVETSSSNDWANTEVNLDWNGNEPSANDWGNIPVNTDWGPAPDADTNGSGEAAANQDQESGAQEEGADAEKEDKGKGKEDATSSAAQDWGNGDAAPALDAWGFPVVNDWSTGPVESTSTSNNAEVQLDWAGNPINSGDWGVVPDGGATDWQPEPWDRIAEDKPAELICPTHNIA</sequence>
<evidence type="ECO:0000313" key="3">
    <source>
        <dbReference type="Proteomes" id="UP000284706"/>
    </source>
</evidence>
<dbReference type="AlphaFoldDB" id="A0A409X3Z7"/>
<keyword evidence="3" id="KW-1185">Reference proteome</keyword>
<feature type="compositionally biased region" description="Low complexity" evidence="1">
    <location>
        <begin position="358"/>
        <end position="381"/>
    </location>
</feature>
<feature type="compositionally biased region" description="Gly residues" evidence="1">
    <location>
        <begin position="482"/>
        <end position="504"/>
    </location>
</feature>
<protein>
    <submittedName>
        <fullName evidence="2">Uncharacterized protein</fullName>
    </submittedName>
</protein>
<feature type="compositionally biased region" description="Low complexity" evidence="1">
    <location>
        <begin position="202"/>
        <end position="223"/>
    </location>
</feature>
<feature type="compositionally biased region" description="Polar residues" evidence="1">
    <location>
        <begin position="224"/>
        <end position="236"/>
    </location>
</feature>
<feature type="compositionally biased region" description="Low complexity" evidence="1">
    <location>
        <begin position="247"/>
        <end position="262"/>
    </location>
</feature>
<feature type="region of interest" description="Disordered" evidence="1">
    <location>
        <begin position="721"/>
        <end position="745"/>
    </location>
</feature>
<name>A0A409X3Z7_9AGAR</name>
<feature type="compositionally biased region" description="Basic and acidic residues" evidence="1">
    <location>
        <begin position="660"/>
        <end position="673"/>
    </location>
</feature>
<dbReference type="Proteomes" id="UP000284706">
    <property type="component" value="Unassembled WGS sequence"/>
</dbReference>
<feature type="compositionally biased region" description="Basic and acidic residues" evidence="1">
    <location>
        <begin position="434"/>
        <end position="443"/>
    </location>
</feature>
<gene>
    <name evidence="2" type="ORF">CVT26_015250</name>
</gene>
<organism evidence="2 3">
    <name type="scientific">Gymnopilus dilepis</name>
    <dbReference type="NCBI Taxonomy" id="231916"/>
    <lineage>
        <taxon>Eukaryota</taxon>
        <taxon>Fungi</taxon>
        <taxon>Dikarya</taxon>
        <taxon>Basidiomycota</taxon>
        <taxon>Agaricomycotina</taxon>
        <taxon>Agaricomycetes</taxon>
        <taxon>Agaricomycetidae</taxon>
        <taxon>Agaricales</taxon>
        <taxon>Agaricineae</taxon>
        <taxon>Hymenogastraceae</taxon>
        <taxon>Gymnopilus</taxon>
    </lineage>
</organism>
<feature type="compositionally biased region" description="Polar residues" evidence="1">
    <location>
        <begin position="570"/>
        <end position="607"/>
    </location>
</feature>
<comment type="caution">
    <text evidence="2">The sequence shown here is derived from an EMBL/GenBank/DDBJ whole genome shotgun (WGS) entry which is preliminary data.</text>
</comment>
<evidence type="ECO:0000313" key="2">
    <source>
        <dbReference type="EMBL" id="PPQ85478.1"/>
    </source>
</evidence>
<feature type="compositionally biased region" description="Polar residues" evidence="1">
    <location>
        <begin position="282"/>
        <end position="293"/>
    </location>
</feature>
<dbReference type="OrthoDB" id="3243413at2759"/>
<reference evidence="2 3" key="1">
    <citation type="journal article" date="2018" name="Evol. Lett.">
        <title>Horizontal gene cluster transfer increased hallucinogenic mushroom diversity.</title>
        <authorList>
            <person name="Reynolds H.T."/>
            <person name="Vijayakumar V."/>
            <person name="Gluck-Thaler E."/>
            <person name="Korotkin H.B."/>
            <person name="Matheny P.B."/>
            <person name="Slot J.C."/>
        </authorList>
    </citation>
    <scope>NUCLEOTIDE SEQUENCE [LARGE SCALE GENOMIC DNA]</scope>
    <source>
        <strain evidence="2 3">SRW20</strain>
    </source>
</reference>
<feature type="compositionally biased region" description="Gly residues" evidence="1">
    <location>
        <begin position="537"/>
        <end position="548"/>
    </location>
</feature>
<feature type="non-terminal residue" evidence="2">
    <location>
        <position position="766"/>
    </location>
</feature>
<accession>A0A409X3Z7</accession>
<dbReference type="InParanoid" id="A0A409X3Z7"/>